<dbReference type="InterPro" id="IPR052608">
    <property type="entry name" value="U-box_domain_protein"/>
</dbReference>
<dbReference type="InterPro" id="IPR011989">
    <property type="entry name" value="ARM-like"/>
</dbReference>
<feature type="repeat" description="ARM" evidence="1">
    <location>
        <begin position="383"/>
        <end position="425"/>
    </location>
</feature>
<organism evidence="2 3">
    <name type="scientific">Nelumbo nucifera</name>
    <name type="common">Sacred lotus</name>
    <dbReference type="NCBI Taxonomy" id="4432"/>
    <lineage>
        <taxon>Eukaryota</taxon>
        <taxon>Viridiplantae</taxon>
        <taxon>Streptophyta</taxon>
        <taxon>Embryophyta</taxon>
        <taxon>Tracheophyta</taxon>
        <taxon>Spermatophyta</taxon>
        <taxon>Magnoliopsida</taxon>
        <taxon>Proteales</taxon>
        <taxon>Nelumbonaceae</taxon>
        <taxon>Nelumbo</taxon>
    </lineage>
</organism>
<proteinExistence type="predicted"/>
<evidence type="ECO:0000313" key="2">
    <source>
        <dbReference type="Proteomes" id="UP000189703"/>
    </source>
</evidence>
<dbReference type="Proteomes" id="UP000189703">
    <property type="component" value="Unplaced"/>
</dbReference>
<dbReference type="Gene3D" id="1.25.10.10">
    <property type="entry name" value="Leucine-rich Repeat Variant"/>
    <property type="match status" value="3"/>
</dbReference>
<evidence type="ECO:0000256" key="1">
    <source>
        <dbReference type="PROSITE-ProRule" id="PRU00259"/>
    </source>
</evidence>
<dbReference type="eggNOG" id="KOG0167">
    <property type="taxonomic scope" value="Eukaryota"/>
</dbReference>
<dbReference type="SMART" id="SM00185">
    <property type="entry name" value="ARM"/>
    <property type="match status" value="8"/>
</dbReference>
<dbReference type="RefSeq" id="XP_010273264.1">
    <property type="nucleotide sequence ID" value="XM_010274962.2"/>
</dbReference>
<dbReference type="PROSITE" id="PS50176">
    <property type="entry name" value="ARM_REPEAT"/>
    <property type="match status" value="1"/>
</dbReference>
<dbReference type="InterPro" id="IPR016024">
    <property type="entry name" value="ARM-type_fold"/>
</dbReference>
<name>A0A1U8BAU5_NELNU</name>
<dbReference type="STRING" id="4432.A0A1U8BAU5"/>
<protein>
    <submittedName>
        <fullName evidence="3">U-box domain-containing protein 44-like isoform X1</fullName>
    </submittedName>
</protein>
<dbReference type="InterPro" id="IPR000225">
    <property type="entry name" value="Armadillo"/>
</dbReference>
<dbReference type="AlphaFoldDB" id="A0A1U8BAU5"/>
<accession>A0A1U8BAU5</accession>
<dbReference type="OMA" id="EQFRETH"/>
<dbReference type="PANTHER" id="PTHR45958">
    <property type="entry name" value="RING-TYPE E3 UBIQUITIN TRANSFERASE"/>
    <property type="match status" value="1"/>
</dbReference>
<dbReference type="KEGG" id="nnu:104608854"/>
<keyword evidence="2" id="KW-1185">Reference proteome</keyword>
<sequence>MNQMDSRSFPQLLSELLASADEVASLAKDSETEPETFNEFAVFVEKFSPILNDLRINNKAMDTPQIRKAVESLETEIRRARTLIRNSNSRSPVKQIEDVTHDLGRCLGLVLLASLDVSAEIKQKIGALHKEMINAKFNTNVVVDRELELGAELEIKEEEEFELEEDRVVLDVDDVALQLKYGNDQEFKAALSGLSVLIRDKLVRNEWISDEGIIPILLNRLGSSKQCNRLTIILLLRRLAHLKEENKRLSMVQEKMADLGSLSTLVRSLSRDIEESREAVGLLLELSELQAVRRRIGRIQGCIVMLVALRNGEEPCASHDAGKLLNSLSTNTQNVLHMAEAGYFKPLVQYLKEGSDMSKILMATALSRMELTDQSRASLGEEGAIEPLVKMFSSGKLEAKLSALGALQNLSRLTQNVKHLVRSGIVASLLQLLFSVTSVLMTLREPASAILASIAQSDSVLVNQDVAQKMLSLLSLSSPVIQYHLLRALNSIVIHSSASKVRSRMKENGAIQLLLPFLTERSTEIRTVALNVLNNLTKDLPKELTEELGEFHLNIIVNIISESISEDEKAAALALLSNIPVSDKKATDILKKAHLLPILISLMGTCTTTSASTSKWMEESIAGILIRFTIPSDKKLQLLSAEQGVIPLLVKLLSTGSPVAKCRAATSLAQLSHNSSSLSKSRTSRWLCVPPSVEAFCEVHDGYCFVKNTFCLIKSGAIPFLLQSLEGQDREADEAILGALSTLMQNETWESGSKVIVKASGVQAILRVLEVGNVKSQEKALWMLERIFRIQAHRVQYGEPSQALLIDLAQKGAPTLKSTIAKILAHLELLQVQSSYF</sequence>
<dbReference type="OrthoDB" id="1683831at2759"/>
<evidence type="ECO:0000313" key="3">
    <source>
        <dbReference type="RefSeq" id="XP_010273264.1"/>
    </source>
</evidence>
<dbReference type="SUPFAM" id="SSF48371">
    <property type="entry name" value="ARM repeat"/>
    <property type="match status" value="2"/>
</dbReference>
<dbReference type="PANTHER" id="PTHR45958:SF12">
    <property type="entry name" value="OS01G0948500 PROTEIN"/>
    <property type="match status" value="1"/>
</dbReference>
<reference evidence="3" key="1">
    <citation type="submission" date="2025-08" db="UniProtKB">
        <authorList>
            <consortium name="RefSeq"/>
        </authorList>
    </citation>
    <scope>IDENTIFICATION</scope>
</reference>
<dbReference type="GeneID" id="104608854"/>
<gene>
    <name evidence="3" type="primary">LOC104608854</name>
</gene>
<dbReference type="InParanoid" id="A0A1U8BAU5"/>
<dbReference type="Pfam" id="PF00514">
    <property type="entry name" value="Arm"/>
    <property type="match status" value="1"/>
</dbReference>